<evidence type="ECO:0000256" key="6">
    <source>
        <dbReference type="SAM" id="SignalP"/>
    </source>
</evidence>
<dbReference type="GO" id="GO:0016757">
    <property type="term" value="F:glycosyltransferase activity"/>
    <property type="evidence" value="ECO:0007669"/>
    <property type="project" value="UniProtKB-KW"/>
</dbReference>
<name>A0AAV2DM70_9ROSI</name>
<comment type="subcellular location">
    <subcellularLocation>
        <location evidence="1">Membrane</location>
        <topology evidence="1">Single-pass type II membrane protein</topology>
    </subcellularLocation>
</comment>
<accession>A0AAV2DM70</accession>
<evidence type="ECO:0000256" key="4">
    <source>
        <dbReference type="ARBA" id="ARBA00023136"/>
    </source>
</evidence>
<evidence type="ECO:0000313" key="7">
    <source>
        <dbReference type="EMBL" id="CAL1374052.1"/>
    </source>
</evidence>
<dbReference type="InterPro" id="IPR003406">
    <property type="entry name" value="Glyco_trans_14"/>
</dbReference>
<evidence type="ECO:0000256" key="1">
    <source>
        <dbReference type="ARBA" id="ARBA00004606"/>
    </source>
</evidence>
<keyword evidence="4" id="KW-0472">Membrane</keyword>
<keyword evidence="8" id="KW-1185">Reference proteome</keyword>
<dbReference type="GO" id="GO:0016020">
    <property type="term" value="C:membrane"/>
    <property type="evidence" value="ECO:0007669"/>
    <property type="project" value="UniProtKB-SubCell"/>
</dbReference>
<dbReference type="PANTHER" id="PTHR31042:SF108">
    <property type="entry name" value="CORE-2_I-BRANCHING BETA-1,6-N-ACETYLGLUCOSAMINYLTRANSFERASE FAMILY PROTEIN"/>
    <property type="match status" value="1"/>
</dbReference>
<evidence type="ECO:0000256" key="2">
    <source>
        <dbReference type="ARBA" id="ARBA00022676"/>
    </source>
</evidence>
<dbReference type="InterPro" id="IPR044174">
    <property type="entry name" value="BC10-like"/>
</dbReference>
<evidence type="ECO:0000313" key="8">
    <source>
        <dbReference type="Proteomes" id="UP001497516"/>
    </source>
</evidence>
<keyword evidence="5" id="KW-0325">Glycoprotein</keyword>
<reference evidence="7 8" key="1">
    <citation type="submission" date="2024-04" db="EMBL/GenBank/DDBJ databases">
        <authorList>
            <person name="Fracassetti M."/>
        </authorList>
    </citation>
    <scope>NUCLEOTIDE SEQUENCE [LARGE SCALE GENOMIC DNA]</scope>
</reference>
<sequence>MSSSSPTVYSISLLLSLALIFIFAPEILPSQNPFSSPHDDLDDLALFNKALRSVHGDGRGGHRRLRISRLATKNPTPKIAFLFLTNSNLTFAPLWDLFFRGHSHLYNIYVHADPFSAVEIPSPFESHLIPSKRTERASPTLIAAERRLLARAILDDPFNLYFALVSQHCIPIHSFPFFYRSLLGDNPIRAFGSQPRHRSFIEILSDDPNLPERYAARGENAMMPEVPFDEFRVGSQFFVLAKRHALLVLSDRKLWRKFRLQCLNLDSCYPEEHYFPTLLSMADPKGCSKFTLTNVNWTGSWDGHPYTYEAPEISVGLIRRLRQSNSSYPYIFARKFSPDCLPPLMDIADDVIFRD</sequence>
<dbReference type="EMBL" id="OZ034816">
    <property type="protein sequence ID" value="CAL1374052.1"/>
    <property type="molecule type" value="Genomic_DNA"/>
</dbReference>
<dbReference type="PANTHER" id="PTHR31042">
    <property type="entry name" value="CORE-2/I-BRANCHING BETA-1,6-N-ACETYLGLUCOSAMINYLTRANSFERASE FAMILY PROTEIN-RELATED"/>
    <property type="match status" value="1"/>
</dbReference>
<keyword evidence="3" id="KW-0808">Transferase</keyword>
<proteinExistence type="predicted"/>
<dbReference type="AlphaFoldDB" id="A0AAV2DM70"/>
<dbReference type="Proteomes" id="UP001497516">
    <property type="component" value="Chromosome 3"/>
</dbReference>
<keyword evidence="6" id="KW-0732">Signal</keyword>
<dbReference type="Pfam" id="PF02485">
    <property type="entry name" value="Branch"/>
    <property type="match status" value="1"/>
</dbReference>
<protein>
    <recommendedName>
        <fullName evidence="9">Core-2/I-branching beta-1,6-N-acetylglucosaminyltransferase family protein</fullName>
    </recommendedName>
</protein>
<feature type="signal peptide" evidence="6">
    <location>
        <begin position="1"/>
        <end position="29"/>
    </location>
</feature>
<feature type="chain" id="PRO_5043864261" description="Core-2/I-branching beta-1,6-N-acetylglucosaminyltransferase family protein" evidence="6">
    <location>
        <begin position="30"/>
        <end position="355"/>
    </location>
</feature>
<organism evidence="7 8">
    <name type="scientific">Linum trigynum</name>
    <dbReference type="NCBI Taxonomy" id="586398"/>
    <lineage>
        <taxon>Eukaryota</taxon>
        <taxon>Viridiplantae</taxon>
        <taxon>Streptophyta</taxon>
        <taxon>Embryophyta</taxon>
        <taxon>Tracheophyta</taxon>
        <taxon>Spermatophyta</taxon>
        <taxon>Magnoliopsida</taxon>
        <taxon>eudicotyledons</taxon>
        <taxon>Gunneridae</taxon>
        <taxon>Pentapetalae</taxon>
        <taxon>rosids</taxon>
        <taxon>fabids</taxon>
        <taxon>Malpighiales</taxon>
        <taxon>Linaceae</taxon>
        <taxon>Linum</taxon>
    </lineage>
</organism>
<evidence type="ECO:0000256" key="3">
    <source>
        <dbReference type="ARBA" id="ARBA00022679"/>
    </source>
</evidence>
<evidence type="ECO:0000256" key="5">
    <source>
        <dbReference type="ARBA" id="ARBA00023180"/>
    </source>
</evidence>
<evidence type="ECO:0008006" key="9">
    <source>
        <dbReference type="Google" id="ProtNLM"/>
    </source>
</evidence>
<gene>
    <name evidence="7" type="ORF">LTRI10_LOCUS15942</name>
</gene>
<keyword evidence="2" id="KW-0328">Glycosyltransferase</keyword>